<evidence type="ECO:0000256" key="2">
    <source>
        <dbReference type="ARBA" id="ARBA00004240"/>
    </source>
</evidence>
<dbReference type="SUPFAM" id="SSF82199">
    <property type="entry name" value="SET domain"/>
    <property type="match status" value="1"/>
</dbReference>
<dbReference type="EMBL" id="JAPWDV010000001">
    <property type="protein sequence ID" value="KAJ6225305.1"/>
    <property type="molecule type" value="Genomic_DNA"/>
</dbReference>
<dbReference type="InterPro" id="IPR046341">
    <property type="entry name" value="SET_dom_sf"/>
</dbReference>
<evidence type="ECO:0000256" key="4">
    <source>
        <dbReference type="ARBA" id="ARBA00008856"/>
    </source>
</evidence>
<dbReference type="GO" id="GO:0005096">
    <property type="term" value="F:GTPase activator activity"/>
    <property type="evidence" value="ECO:0007669"/>
    <property type="project" value="UniProtKB-KW"/>
</dbReference>
<sequence>MSEEEVFEINDYSTASEWERFISDLEELLTQWNLASVIDDNISNEDESNVVPKLKTLSINESLSSKLFSDPHLWIQKKDQLKFGKVAFTLTFYTFKNNVEKESSVSKAEKTSTSRPWYDMNSTIHDWAHSGHPLIRYYGLTQFLLLCPLNSETISSEDRIRHLLGSAAIAMNNINCEVPFFCQICQPSRNLFSGVLNMNDGFRTYFDMIQLNDVPQSFQYLSELIVLFKKKLYSTFSYSSLHRDKSNSISDDSRIVLSIRFTYLLSIWPPQYLLFNGNSPNHPSLQSFSYFRSDFNTQELLFKPMGFGLVANQYSDPLKQLQLATTWPIVAEELITDNSYHTDLHPRNAPRWSLRALFSEQNAQTNKLCHMTEWLRTFIHLRYQYKLTLLQKCSYTTNDANDQSEMDVRSALDRLTNTSPNSLLHASRNVFGQLEKNFFSFDSNLSNANDMVRFAFSEVQFDIQAEEKYCGSLKSAPIGSLSWRISCLLANSFAQQQQIATVAVLWNYFVEKLRSHWEECNELPFIDSPDNDSIDFANCLFHQKLQMLNCCIRQKIKRERSSLTVHINENDKQENQCDDEEEEEFFDCDEDGPTEQTESNKPEGQLKILTDTNGKVINRIKVSNKPIYVPITQDCSPMTEDQHNEQIKTLASMGNTVEDQKLKLRLQSSSLLSDMEAFKAANPDDPQFEDFIRWHSPRDWIELDDNEKNTSAIEFGLSRRMRDSSVWTELWDMARPIPVSRQKRLFNYTKDAEQILHYFENISVDQVIEMLGPILAKATIDQILRYRDEIITFVNENVTDCDDIVAKLLSFDFNVVEMHFNRSDYDGLCQTLFSIEYEIIKFYSVLKKIIFAYESEVKKPFKDLYDHSTTSNQTNSTKNVGIKQAGLRTGPNRGVKIVSRNNVNDLSLELTKFKKSDLIRIVIQLLLEPDFEFSNTNCISSLVVRLFADSNQFHYESTTSVGDRIRIEQDVDNEDFDADTTRSKTAASIPQLPSPSGKEFIFRTQSIARPAPYSRPSSQRLYCLMRPKFETNGIDYMQRLALRLYLLMVNVPETCTKQFRLHNGLNRCLNDMEYHPEQLKNTAQFQGILNYFKLYKMEDVDSELLLRVYGILHVNSFGIDCYYTENEENDIEIAHSGSGLYVEASVFDHNCVPNATASGDGLLLEIRALSPIKKGDQIYIDYLQDVLCRNERMTILQERYFFRCQCEHGCSDQQTDPFDKSLDFKRYSVLDRLIDSILERSIANKNSGESDDSSTQNDINWSQLCRLLKERLHIRECYYAMACYHPTLSLFYREYLRFLLVNRHRFNVSINQCPPSTNNATSLITVQEIEQDMIEFGTKAKKHLAITHGIKHSFYSRLFPTL</sequence>
<evidence type="ECO:0000259" key="10">
    <source>
        <dbReference type="PROSITE" id="PS50280"/>
    </source>
</evidence>
<dbReference type="InterPro" id="IPR045698">
    <property type="entry name" value="Rab3GAP1_C"/>
</dbReference>
<dbReference type="PANTHER" id="PTHR21422">
    <property type="entry name" value="RAB3 GTPASE-ACTIVATING PROTEIN CATALYTIC SUBUNIT"/>
    <property type="match status" value="1"/>
</dbReference>
<dbReference type="Pfam" id="PF13890">
    <property type="entry name" value="Rab3-GTPase_cat"/>
    <property type="match status" value="1"/>
</dbReference>
<keyword evidence="6" id="KW-0343">GTPase activation</keyword>
<dbReference type="GO" id="GO:0005794">
    <property type="term" value="C:Golgi apparatus"/>
    <property type="evidence" value="ECO:0007669"/>
    <property type="project" value="UniProtKB-SubCell"/>
</dbReference>
<evidence type="ECO:0000256" key="5">
    <source>
        <dbReference type="ARBA" id="ARBA00015817"/>
    </source>
</evidence>
<dbReference type="GO" id="GO:0008170">
    <property type="term" value="F:N-methyltransferase activity"/>
    <property type="evidence" value="ECO:0007669"/>
    <property type="project" value="UniProtKB-ARBA"/>
</dbReference>
<evidence type="ECO:0000256" key="6">
    <source>
        <dbReference type="ARBA" id="ARBA00022468"/>
    </source>
</evidence>
<keyword evidence="9" id="KW-0333">Golgi apparatus</keyword>
<evidence type="ECO:0000256" key="7">
    <source>
        <dbReference type="ARBA" id="ARBA00022490"/>
    </source>
</evidence>
<name>A0A9Q0MK57_BLOTA</name>
<comment type="caution">
    <text evidence="11">The sequence shown here is derived from an EMBL/GenBank/DDBJ whole genome shotgun (WGS) entry which is preliminary data.</text>
</comment>
<evidence type="ECO:0000256" key="9">
    <source>
        <dbReference type="ARBA" id="ARBA00023034"/>
    </source>
</evidence>
<dbReference type="PROSITE" id="PS50280">
    <property type="entry name" value="SET"/>
    <property type="match status" value="1"/>
</dbReference>
<dbReference type="OMA" id="ANDQSEM"/>
<evidence type="ECO:0000313" key="11">
    <source>
        <dbReference type="EMBL" id="KAJ6225305.1"/>
    </source>
</evidence>
<gene>
    <name evidence="11" type="ORF">RDWZM_003850</name>
</gene>
<keyword evidence="12" id="KW-1185">Reference proteome</keyword>
<dbReference type="Proteomes" id="UP001142055">
    <property type="component" value="Chromosome 1"/>
</dbReference>
<organism evidence="11 12">
    <name type="scientific">Blomia tropicalis</name>
    <name type="common">Mite</name>
    <dbReference type="NCBI Taxonomy" id="40697"/>
    <lineage>
        <taxon>Eukaryota</taxon>
        <taxon>Metazoa</taxon>
        <taxon>Ecdysozoa</taxon>
        <taxon>Arthropoda</taxon>
        <taxon>Chelicerata</taxon>
        <taxon>Arachnida</taxon>
        <taxon>Acari</taxon>
        <taxon>Acariformes</taxon>
        <taxon>Sarcoptiformes</taxon>
        <taxon>Astigmata</taxon>
        <taxon>Glycyphagoidea</taxon>
        <taxon>Echimyopodidae</taxon>
        <taxon>Blomia</taxon>
    </lineage>
</organism>
<keyword evidence="8" id="KW-0256">Endoplasmic reticulum</keyword>
<dbReference type="InterPro" id="IPR001214">
    <property type="entry name" value="SET_dom"/>
</dbReference>
<dbReference type="InterPro" id="IPR045700">
    <property type="entry name" value="Rab3GAP1"/>
</dbReference>
<accession>A0A9Q0MK57</accession>
<comment type="similarity">
    <text evidence="4">Belongs to the Rab3-GAP catalytic subunit family.</text>
</comment>
<reference evidence="11" key="1">
    <citation type="submission" date="2022-12" db="EMBL/GenBank/DDBJ databases">
        <title>Genome assemblies of Blomia tropicalis.</title>
        <authorList>
            <person name="Cui Y."/>
        </authorList>
    </citation>
    <scope>NUCLEOTIDE SEQUENCE</scope>
    <source>
        <tissue evidence="11">Adult mites</tissue>
    </source>
</reference>
<evidence type="ECO:0000256" key="3">
    <source>
        <dbReference type="ARBA" id="ARBA00004496"/>
    </source>
</evidence>
<dbReference type="GO" id="GO:0008757">
    <property type="term" value="F:S-adenosylmethionine-dependent methyltransferase activity"/>
    <property type="evidence" value="ECO:0007669"/>
    <property type="project" value="UniProtKB-ARBA"/>
</dbReference>
<comment type="subcellular location">
    <subcellularLocation>
        <location evidence="3">Cytoplasm</location>
    </subcellularLocation>
    <subcellularLocation>
        <location evidence="2">Endoplasmic reticulum</location>
    </subcellularLocation>
    <subcellularLocation>
        <location evidence="1">Golgi apparatus</location>
        <location evidence="1">cis-Golgi network</location>
    </subcellularLocation>
</comment>
<keyword evidence="7" id="KW-0963">Cytoplasm</keyword>
<dbReference type="PANTHER" id="PTHR21422:SF9">
    <property type="entry name" value="RAB3 GTPASE-ACTIVATING PROTEIN CATALYTIC SUBUNIT"/>
    <property type="match status" value="1"/>
</dbReference>
<evidence type="ECO:0000256" key="1">
    <source>
        <dbReference type="ARBA" id="ARBA00004222"/>
    </source>
</evidence>
<dbReference type="GO" id="GO:0005783">
    <property type="term" value="C:endoplasmic reticulum"/>
    <property type="evidence" value="ECO:0007669"/>
    <property type="project" value="UniProtKB-SubCell"/>
</dbReference>
<protein>
    <recommendedName>
        <fullName evidence="5">Rab3 GTPase-activating protein catalytic subunit</fullName>
    </recommendedName>
</protein>
<dbReference type="Pfam" id="PF19533">
    <property type="entry name" value="Rab3-GAP_cat_C"/>
    <property type="match status" value="1"/>
</dbReference>
<evidence type="ECO:0000256" key="8">
    <source>
        <dbReference type="ARBA" id="ARBA00022824"/>
    </source>
</evidence>
<feature type="domain" description="SET" evidence="10">
    <location>
        <begin position="1052"/>
        <end position="1183"/>
    </location>
</feature>
<proteinExistence type="inferred from homology"/>
<dbReference type="InterPro" id="IPR026147">
    <property type="entry name" value="Rab3GAP1_conserved"/>
</dbReference>
<evidence type="ECO:0000313" key="12">
    <source>
        <dbReference type="Proteomes" id="UP001142055"/>
    </source>
</evidence>
<dbReference type="Gene3D" id="2.170.270.10">
    <property type="entry name" value="SET domain"/>
    <property type="match status" value="1"/>
</dbReference>
<dbReference type="Gene3D" id="1.10.220.160">
    <property type="match status" value="1"/>
</dbReference>
<dbReference type="GO" id="GO:0008276">
    <property type="term" value="F:protein methyltransferase activity"/>
    <property type="evidence" value="ECO:0007669"/>
    <property type="project" value="UniProtKB-ARBA"/>
</dbReference>